<evidence type="ECO:0000259" key="2">
    <source>
        <dbReference type="Pfam" id="PF14478"/>
    </source>
</evidence>
<dbReference type="Pfam" id="PF14478">
    <property type="entry name" value="DUF4430"/>
    <property type="match status" value="1"/>
</dbReference>
<dbReference type="RefSeq" id="WP_028529549.1">
    <property type="nucleotide sequence ID" value="NZ_CABLBR010000027.1"/>
</dbReference>
<proteinExistence type="predicted"/>
<name>A0ABY5VE23_9FIRM</name>
<evidence type="ECO:0000313" key="3">
    <source>
        <dbReference type="EMBL" id="UWP58131.1"/>
    </source>
</evidence>
<feature type="chain" id="PRO_5045543451" evidence="1">
    <location>
        <begin position="33"/>
        <end position="293"/>
    </location>
</feature>
<dbReference type="Proteomes" id="UP001060164">
    <property type="component" value="Chromosome"/>
</dbReference>
<keyword evidence="1" id="KW-0732">Signal</keyword>
<dbReference type="InterPro" id="IPR027954">
    <property type="entry name" value="Transcobalamin-like_C"/>
</dbReference>
<gene>
    <name evidence="3" type="ORF">NQ502_12100</name>
</gene>
<dbReference type="EMBL" id="CP102290">
    <property type="protein sequence ID" value="UWP58131.1"/>
    <property type="molecule type" value="Genomic_DNA"/>
</dbReference>
<feature type="domain" description="Transcobalamin-like C-terminal" evidence="2">
    <location>
        <begin position="252"/>
        <end position="284"/>
    </location>
</feature>
<reference evidence="3" key="1">
    <citation type="journal article" date="2022" name="Cell">
        <title>Design, construction, and in vivo augmentation of a complex gut microbiome.</title>
        <authorList>
            <person name="Cheng A.G."/>
            <person name="Ho P.Y."/>
            <person name="Aranda-Diaz A."/>
            <person name="Jain S."/>
            <person name="Yu F.B."/>
            <person name="Meng X."/>
            <person name="Wang M."/>
            <person name="Iakiviak M."/>
            <person name="Nagashima K."/>
            <person name="Zhao A."/>
            <person name="Murugkar P."/>
            <person name="Patil A."/>
            <person name="Atabakhsh K."/>
            <person name="Weakley A."/>
            <person name="Yan J."/>
            <person name="Brumbaugh A.R."/>
            <person name="Higginbottom S."/>
            <person name="Dimas A."/>
            <person name="Shiver A.L."/>
            <person name="Deutschbauer A."/>
            <person name="Neff N."/>
            <person name="Sonnenburg J.L."/>
            <person name="Huang K.C."/>
            <person name="Fischbach M.A."/>
        </authorList>
    </citation>
    <scope>NUCLEOTIDE SEQUENCE</scope>
    <source>
        <strain evidence="3">DSM 19829</strain>
    </source>
</reference>
<evidence type="ECO:0000256" key="1">
    <source>
        <dbReference type="SAM" id="SignalP"/>
    </source>
</evidence>
<protein>
    <submittedName>
        <fullName evidence="3">DUF4430 domain-containing protein</fullName>
    </submittedName>
</protein>
<feature type="signal peptide" evidence="1">
    <location>
        <begin position="1"/>
        <end position="32"/>
    </location>
</feature>
<accession>A0ABY5VE23</accession>
<keyword evidence="4" id="KW-1185">Reference proteome</keyword>
<organism evidence="3 4">
    <name type="scientific">Ruminococcus gauvreauii</name>
    <dbReference type="NCBI Taxonomy" id="438033"/>
    <lineage>
        <taxon>Bacteria</taxon>
        <taxon>Bacillati</taxon>
        <taxon>Bacillota</taxon>
        <taxon>Clostridia</taxon>
        <taxon>Eubacteriales</taxon>
        <taxon>Oscillospiraceae</taxon>
        <taxon>Ruminococcus</taxon>
    </lineage>
</organism>
<sequence length="293" mass="32022">MQRERRNKKLWAVMLTLVMGLTMMLSSVTAFASTTDAADSLVSSIYMDTDTPASYSFNTVTPEEGSGYPEDTKYYFDAILPTTSNLDSVNVEVELNSAGTITFNGITKDNTDYEMFTGVDLNQGKTLTVTVGNVTRTYRVCAVITGNVNVKFAVRTDQAEAYGTANNDASIKLAAQNIRVPQNDATGYLEFSMPAGSTVMDALEFVTQDTDNAFGAYYAAINPIGAANNYISRMEVTKDSILYPLGEFTCGSMSGWMYWANGELPMVGAGNYVLNDNAIIDWKYIVDYSTVWG</sequence>
<evidence type="ECO:0000313" key="4">
    <source>
        <dbReference type="Proteomes" id="UP001060164"/>
    </source>
</evidence>